<comment type="caution">
    <text evidence="1">The sequence shown here is derived from an EMBL/GenBank/DDBJ whole genome shotgun (WGS) entry which is preliminary data.</text>
</comment>
<organism evidence="1 2">
    <name type="scientific">Paenibacillus silagei</name>
    <dbReference type="NCBI Taxonomy" id="1670801"/>
    <lineage>
        <taxon>Bacteria</taxon>
        <taxon>Bacillati</taxon>
        <taxon>Bacillota</taxon>
        <taxon>Bacilli</taxon>
        <taxon>Bacillales</taxon>
        <taxon>Paenibacillaceae</taxon>
        <taxon>Paenibacillus</taxon>
    </lineage>
</organism>
<evidence type="ECO:0000313" key="1">
    <source>
        <dbReference type="EMBL" id="MBP2109969.1"/>
    </source>
</evidence>
<dbReference type="Proteomes" id="UP000773462">
    <property type="component" value="Unassembled WGS sequence"/>
</dbReference>
<evidence type="ECO:0000313" key="2">
    <source>
        <dbReference type="Proteomes" id="UP000773462"/>
    </source>
</evidence>
<dbReference type="RefSeq" id="WP_051477750.1">
    <property type="nucleotide sequence ID" value="NZ_JAGGLV010000001.1"/>
</dbReference>
<name>A0ABS4NIX1_9BACL</name>
<dbReference type="EMBL" id="JAGGLV010000001">
    <property type="protein sequence ID" value="MBP2109969.1"/>
    <property type="molecule type" value="Genomic_DNA"/>
</dbReference>
<proteinExistence type="predicted"/>
<accession>A0ABS4NIX1</accession>
<gene>
    <name evidence="1" type="ORF">J2Z70_000108</name>
</gene>
<dbReference type="CDD" id="cd00761">
    <property type="entry name" value="Glyco_tranf_GTA_type"/>
    <property type="match status" value="1"/>
</dbReference>
<evidence type="ECO:0008006" key="3">
    <source>
        <dbReference type="Google" id="ProtNLM"/>
    </source>
</evidence>
<protein>
    <recommendedName>
        <fullName evidence="3">Glycosyltransferase</fullName>
    </recommendedName>
</protein>
<reference evidence="1 2" key="1">
    <citation type="submission" date="2021-03" db="EMBL/GenBank/DDBJ databases">
        <title>Genomic Encyclopedia of Type Strains, Phase IV (KMG-IV): sequencing the most valuable type-strain genomes for metagenomic binning, comparative biology and taxonomic classification.</title>
        <authorList>
            <person name="Goeker M."/>
        </authorList>
    </citation>
    <scope>NUCLEOTIDE SEQUENCE [LARGE SCALE GENOMIC DNA]</scope>
    <source>
        <strain evidence="1 2">DSM 101953</strain>
    </source>
</reference>
<sequence>MIAQLIWIISIYASAAALVQLLHHREETRAAARTGKRLHYILITRNHEAVVEWYLRVFAVYACWIGRPLQITLVDDGSEDRTMAVASRMAYHNSSIEFAPAVPFFGLADRAELRQGVTVDLRVQEPLLPLRIMRLPGSGRSPSKPGE</sequence>
<keyword evidence="2" id="KW-1185">Reference proteome</keyword>